<dbReference type="STRING" id="307507.A0A2V0PHF9"/>
<evidence type="ECO:0000256" key="1">
    <source>
        <dbReference type="ARBA" id="ARBA00022884"/>
    </source>
</evidence>
<sequence>MAVATAETVEVAVAGEDGTANGGVMRIGRRCYVSNLAWRTSWQDLKDKFREVGTVVYANVTRGDDGRSKGWGIVEFETPDEAIAAVNTLNGADLGGRRISVREDREDRDVKQAAGEDGAERPERPPRAPRGRGRGRGEAGAERGRGRGRGPRPTIEGEPSGFQICVQGIPWAFTFQELQDMFAEAGEVEKAEVMTAADGRSKGWGTVRFTSKEGASAAIEQFHGSQLEGRTLTVFLDKKA</sequence>
<evidence type="ECO:0000259" key="4">
    <source>
        <dbReference type="PROSITE" id="PS50102"/>
    </source>
</evidence>
<dbReference type="PROSITE" id="PS50102">
    <property type="entry name" value="RRM"/>
    <property type="match status" value="2"/>
</dbReference>
<protein>
    <recommendedName>
        <fullName evidence="4">RRM domain-containing protein</fullName>
    </recommendedName>
</protein>
<dbReference type="Gene3D" id="3.30.70.330">
    <property type="match status" value="2"/>
</dbReference>
<dbReference type="GO" id="GO:0005737">
    <property type="term" value="C:cytoplasm"/>
    <property type="evidence" value="ECO:0007669"/>
    <property type="project" value="TreeGrafter"/>
</dbReference>
<evidence type="ECO:0000313" key="5">
    <source>
        <dbReference type="EMBL" id="GBF99264.1"/>
    </source>
</evidence>
<dbReference type="GO" id="GO:0005634">
    <property type="term" value="C:nucleus"/>
    <property type="evidence" value="ECO:0007669"/>
    <property type="project" value="TreeGrafter"/>
</dbReference>
<evidence type="ECO:0000313" key="6">
    <source>
        <dbReference type="Proteomes" id="UP000247498"/>
    </source>
</evidence>
<dbReference type="SMART" id="SM00360">
    <property type="entry name" value="RRM"/>
    <property type="match status" value="2"/>
</dbReference>
<keyword evidence="1 2" id="KW-0694">RNA-binding</keyword>
<dbReference type="CDD" id="cd00590">
    <property type="entry name" value="RRM_SF"/>
    <property type="match status" value="1"/>
</dbReference>
<dbReference type="SUPFAM" id="SSF54928">
    <property type="entry name" value="RNA-binding domain, RBD"/>
    <property type="match status" value="1"/>
</dbReference>
<dbReference type="AlphaFoldDB" id="A0A2V0PHF9"/>
<dbReference type="OrthoDB" id="439808at2759"/>
<evidence type="ECO:0000256" key="3">
    <source>
        <dbReference type="SAM" id="MobiDB-lite"/>
    </source>
</evidence>
<name>A0A2V0PHF9_9CHLO</name>
<reference evidence="5 6" key="1">
    <citation type="journal article" date="2018" name="Sci. Rep.">
        <title>Raphidocelis subcapitata (=Pseudokirchneriella subcapitata) provides an insight into genome evolution and environmental adaptations in the Sphaeropleales.</title>
        <authorList>
            <person name="Suzuki S."/>
            <person name="Yamaguchi H."/>
            <person name="Nakajima N."/>
            <person name="Kawachi M."/>
        </authorList>
    </citation>
    <scope>NUCLEOTIDE SEQUENCE [LARGE SCALE GENOMIC DNA]</scope>
    <source>
        <strain evidence="5 6">NIES-35</strain>
    </source>
</reference>
<dbReference type="InterPro" id="IPR012677">
    <property type="entry name" value="Nucleotide-bd_a/b_plait_sf"/>
</dbReference>
<feature type="compositionally biased region" description="Basic and acidic residues" evidence="3">
    <location>
        <begin position="100"/>
        <end position="111"/>
    </location>
</feature>
<gene>
    <name evidence="5" type="ORF">Rsub_11789</name>
</gene>
<dbReference type="PANTHER" id="PTHR23003">
    <property type="entry name" value="RNA RECOGNITION MOTIF RRM DOMAIN CONTAINING PROTEIN"/>
    <property type="match status" value="1"/>
</dbReference>
<dbReference type="InterPro" id="IPR050374">
    <property type="entry name" value="RRT5_SRSF_SR"/>
</dbReference>
<feature type="domain" description="RRM" evidence="4">
    <location>
        <begin position="162"/>
        <end position="239"/>
    </location>
</feature>
<keyword evidence="6" id="KW-1185">Reference proteome</keyword>
<comment type="caution">
    <text evidence="5">The sequence shown here is derived from an EMBL/GenBank/DDBJ whole genome shotgun (WGS) entry which is preliminary data.</text>
</comment>
<dbReference type="Pfam" id="PF00076">
    <property type="entry name" value="RRM_1"/>
    <property type="match status" value="2"/>
</dbReference>
<feature type="region of interest" description="Disordered" evidence="3">
    <location>
        <begin position="100"/>
        <end position="160"/>
    </location>
</feature>
<dbReference type="GO" id="GO:0003729">
    <property type="term" value="F:mRNA binding"/>
    <property type="evidence" value="ECO:0007669"/>
    <property type="project" value="TreeGrafter"/>
</dbReference>
<evidence type="ECO:0000256" key="2">
    <source>
        <dbReference type="PROSITE-ProRule" id="PRU00176"/>
    </source>
</evidence>
<dbReference type="InParanoid" id="A0A2V0PHF9"/>
<dbReference type="PANTHER" id="PTHR23003:SF3">
    <property type="entry name" value="FI21236P1-RELATED"/>
    <property type="match status" value="1"/>
</dbReference>
<feature type="domain" description="RRM" evidence="4">
    <location>
        <begin position="29"/>
        <end position="106"/>
    </location>
</feature>
<accession>A0A2V0PHF9</accession>
<proteinExistence type="predicted"/>
<dbReference type="InterPro" id="IPR035979">
    <property type="entry name" value="RBD_domain_sf"/>
</dbReference>
<dbReference type="EMBL" id="BDRX01000151">
    <property type="protein sequence ID" value="GBF99264.1"/>
    <property type="molecule type" value="Genomic_DNA"/>
</dbReference>
<feature type="compositionally biased region" description="Basic and acidic residues" evidence="3">
    <location>
        <begin position="135"/>
        <end position="145"/>
    </location>
</feature>
<organism evidence="5 6">
    <name type="scientific">Raphidocelis subcapitata</name>
    <dbReference type="NCBI Taxonomy" id="307507"/>
    <lineage>
        <taxon>Eukaryota</taxon>
        <taxon>Viridiplantae</taxon>
        <taxon>Chlorophyta</taxon>
        <taxon>core chlorophytes</taxon>
        <taxon>Chlorophyceae</taxon>
        <taxon>CS clade</taxon>
        <taxon>Sphaeropleales</taxon>
        <taxon>Selenastraceae</taxon>
        <taxon>Raphidocelis</taxon>
    </lineage>
</organism>
<dbReference type="InterPro" id="IPR000504">
    <property type="entry name" value="RRM_dom"/>
</dbReference>
<dbReference type="Proteomes" id="UP000247498">
    <property type="component" value="Unassembled WGS sequence"/>
</dbReference>